<organism evidence="1 2">
    <name type="scientific">Hadarchaeum yellowstonense</name>
    <dbReference type="NCBI Taxonomy" id="1776334"/>
    <lineage>
        <taxon>Archaea</taxon>
        <taxon>Methanobacteriati</taxon>
        <taxon>Candidatus Hadarchaeota</taxon>
        <taxon>Candidatus Hadarchaeia</taxon>
        <taxon>Candidatus Hadarchaeales</taxon>
        <taxon>Candidatus Hadarchaeaceae</taxon>
        <taxon>Candidatus Hadarchaeum</taxon>
    </lineage>
</organism>
<dbReference type="PANTHER" id="PTHR30217:SF10">
    <property type="entry name" value="23S RRNA 5-HYDROXYCYTIDINE C2501 SYNTHASE"/>
    <property type="match status" value="1"/>
</dbReference>
<dbReference type="InterPro" id="IPR001539">
    <property type="entry name" value="Peptidase_U32"/>
</dbReference>
<dbReference type="STRING" id="1776334.APZ16_02955"/>
<protein>
    <recommendedName>
        <fullName evidence="3">Peptidase U32 collagenase domain-containing protein</fullName>
    </recommendedName>
</protein>
<proteinExistence type="predicted"/>
<comment type="caution">
    <text evidence="1">The sequence shown here is derived from an EMBL/GenBank/DDBJ whole genome shotgun (WGS) entry which is preliminary data.</text>
</comment>
<sequence>MEKVELVLPAGNELCLRAAVKNGADAVYFGLDKFNARILAENFNERNVFGAIRHCHNNNVRAYVAFNTLVKNDELREYFRLINVAYSADADAIIIQDPCFIPLIKQNFPDLKIHLSTQATIVNSHSVPDGVERVILARELSYDEIKALAQKFPTEVFVHGALCFSYSGLCLFSSIAGGRSGNRGMCAQPCRKKYNNQYPLSTMDLCLLPKLPELIKAGVVALKVEGRLRGPLYVATVGRIYRKYIDAYYRGEFNIDQKDIEELMVVFNRGFTTGFAFGDNVVDPKKPMNRGLFLGELRGGKLKLRSGLKVGDGVALWVGDDIKGYTVRKILKDGVEVKEAFAGDEVEINTYGAGDGTPVYKTSSVDMKLELGEEIKPVKGVIRRTEIRLPDFKVVENTSEVKIFAKTYDKNEALAADRAGADVIYYDVLKEDSLEVKDRLKRSRFFVYTPRILSDKQLVEVAEKIKEIKPDGALVGNRGLLKLLNGVTIHLDYSFNCFNDIDLNCYPGIPIISPELNFEETISLKNKRFIVMIHGDIILMTSKQKLKAKELIDEEGRRFRVRDNHGLTEILNASQLGLFNKARDYVRAGIKYFYIDVEKNAARWIRIYRKILNFEPFDDREIKKGYTTGHFNRGVY</sequence>
<dbReference type="EMBL" id="LQMQ01000007">
    <property type="protein sequence ID" value="KUO42409.1"/>
    <property type="molecule type" value="Genomic_DNA"/>
</dbReference>
<accession>A0A147K0P7</accession>
<dbReference type="AlphaFoldDB" id="A0A147K0P7"/>
<name>A0A147K0P7_HADYE</name>
<dbReference type="Pfam" id="PF01136">
    <property type="entry name" value="Peptidase_U32"/>
    <property type="match status" value="1"/>
</dbReference>
<dbReference type="Proteomes" id="UP000074294">
    <property type="component" value="Unassembled WGS sequence"/>
</dbReference>
<reference evidence="1 2" key="1">
    <citation type="journal article" date="2016" name="Nat. Microbiol.">
        <title>Genomic inference of the metabolism of cosmopolitan subsurface Archaea, Hadesarchaea.</title>
        <authorList>
            <person name="Baker B.J."/>
            <person name="Saw J.H."/>
            <person name="Lind A.E."/>
            <person name="Lazar C.S."/>
            <person name="Hinrichs K.-U."/>
            <person name="Teske A.P."/>
            <person name="Ettema T.J."/>
        </authorList>
    </citation>
    <scope>NUCLEOTIDE SEQUENCE [LARGE SCALE GENOMIC DNA]</scope>
</reference>
<gene>
    <name evidence="1" type="ORF">APZ16_02955</name>
</gene>
<evidence type="ECO:0000313" key="1">
    <source>
        <dbReference type="EMBL" id="KUO42409.1"/>
    </source>
</evidence>
<evidence type="ECO:0000313" key="2">
    <source>
        <dbReference type="Proteomes" id="UP000074294"/>
    </source>
</evidence>
<dbReference type="InterPro" id="IPR051454">
    <property type="entry name" value="RNA/ubiquinone_mod_enzymes"/>
</dbReference>
<dbReference type="PANTHER" id="PTHR30217">
    <property type="entry name" value="PEPTIDASE U32 FAMILY"/>
    <property type="match status" value="1"/>
</dbReference>
<evidence type="ECO:0008006" key="3">
    <source>
        <dbReference type="Google" id="ProtNLM"/>
    </source>
</evidence>